<protein>
    <recommendedName>
        <fullName evidence="3">Concanavalin A-like lectin/glucanases superfamily protein</fullName>
    </recommendedName>
</protein>
<evidence type="ECO:0000313" key="2">
    <source>
        <dbReference type="Proteomes" id="UP001620597"/>
    </source>
</evidence>
<evidence type="ECO:0000313" key="1">
    <source>
        <dbReference type="EMBL" id="MFK4751430.1"/>
    </source>
</evidence>
<dbReference type="Proteomes" id="UP001620597">
    <property type="component" value="Unassembled WGS sequence"/>
</dbReference>
<comment type="caution">
    <text evidence="1">The sequence shown here is derived from an EMBL/GenBank/DDBJ whole genome shotgun (WGS) entry which is preliminary data.</text>
</comment>
<dbReference type="Gene3D" id="2.60.120.200">
    <property type="match status" value="1"/>
</dbReference>
<dbReference type="SUPFAM" id="SSF49899">
    <property type="entry name" value="Concanavalin A-like lectins/glucanases"/>
    <property type="match status" value="1"/>
</dbReference>
<evidence type="ECO:0008006" key="3">
    <source>
        <dbReference type="Google" id="ProtNLM"/>
    </source>
</evidence>
<dbReference type="InterPro" id="IPR013320">
    <property type="entry name" value="ConA-like_dom_sf"/>
</dbReference>
<gene>
    <name evidence="1" type="ORF">WG929_03305</name>
</gene>
<dbReference type="EMBL" id="JBBKTX010000003">
    <property type="protein sequence ID" value="MFK4751430.1"/>
    <property type="molecule type" value="Genomic_DNA"/>
</dbReference>
<reference evidence="1 2" key="1">
    <citation type="submission" date="2024-03" db="EMBL/GenBank/DDBJ databases">
        <title>High-quality draft genome sequence of Oceanobacter sp. wDCs-4.</title>
        <authorList>
            <person name="Dong C."/>
        </authorList>
    </citation>
    <scope>NUCLEOTIDE SEQUENCE [LARGE SCALE GENOMIC DNA]</scope>
    <source>
        <strain evidence="2">wDCs-4</strain>
    </source>
</reference>
<proteinExistence type="predicted"/>
<dbReference type="RefSeq" id="WP_416204888.1">
    <property type="nucleotide sequence ID" value="NZ_JBBKTX010000003.1"/>
</dbReference>
<sequence length="876" mass="92897">MADQEYFELTDSAQTPIRDHQAGDKAMVINGGEVALVDQDSVQAAMAEKFDTLQAQIQGRLAFETLADLQASGAPASGESAEVLLDGSNNGIYMFIDGGWVKSDFGQPAAISKISLDGKSIRFYERNGLSPEKLSSSGVLWQSKTGMPVFMGANTSFGFKLKIPFYATAENRAFKIMGTGKYPAGFYFAFYGQHFNSAINAKKLKFYVRVSGSVQPIQILTDEIDSEDVQIVVVDDGQEIHLYVIDAQNGGIISATSATGTTAGGITSLSGDGFLIGGSGNAGILTGYDEPNGLWPGSISDVFMLSSALSEAQLADIVVADTQRWLTDNAPADVRFYRSLAGIDGCKNSGDFVDSSADTEIIGRVYSGSSIGRCGSEFWLNEKPVGFIAGISGPSASSAEMMLDCMTDGAIAGVLECQVLDADGYALTSWMAAATLSSGNTTATARVRLPVTNKWLAIDFRCGSSSLMHRNPVAAGVKIQLIGQSQMVIFSNSTDLGITQNAIPASLCRLNSPTGYETLPSLIRVDDQAVSDGIAAMLTHWSAKNSIPVCIIADCVAGTGVDQWLDDADPARQWQLSADMTMLAGRDVSAYVWAWVTNNQHAAADYMSKIFQPLLDGKATGSDAESAREIAVVDHTLFDGTFRSCRDFIIMPATGHRTTSGGPFDADSGYANVSLARDSQALWADVNGIVGPFTSDIEIANGGIANSGGPHQNPDSWRGNPRIGVRIAEALCRWNRSSTSKNPVIDRFVFTDSGKTSINMIVMMPNYGHLQTDGSESVTGIELSADGGATWSRSGFAAAIVASDTVRISKVSGSWSDGLLARYQFGGPWSYGTAVDEISQITGCLYDGTNIDGSDFGDLLGIPVSGSSEFFTVRSV</sequence>
<keyword evidence="2" id="KW-1185">Reference proteome</keyword>
<organism evidence="1 2">
    <name type="scientific">Oceanobacter antarcticus</name>
    <dbReference type="NCBI Taxonomy" id="3133425"/>
    <lineage>
        <taxon>Bacteria</taxon>
        <taxon>Pseudomonadati</taxon>
        <taxon>Pseudomonadota</taxon>
        <taxon>Gammaproteobacteria</taxon>
        <taxon>Oceanospirillales</taxon>
        <taxon>Oceanospirillaceae</taxon>
        <taxon>Oceanobacter</taxon>
    </lineage>
</organism>
<accession>A0ABW8NEP8</accession>
<name>A0ABW8NEP8_9GAMM</name>